<evidence type="ECO:0000256" key="1">
    <source>
        <dbReference type="ARBA" id="ARBA00023002"/>
    </source>
</evidence>
<evidence type="ECO:0000313" key="5">
    <source>
        <dbReference type="Proteomes" id="UP000050795"/>
    </source>
</evidence>
<evidence type="ECO:0000313" key="6">
    <source>
        <dbReference type="WBParaSite" id="TREG1_70930.1"/>
    </source>
</evidence>
<dbReference type="Proteomes" id="UP000050795">
    <property type="component" value="Unassembled WGS sequence"/>
</dbReference>
<reference evidence="5" key="1">
    <citation type="submission" date="2022-06" db="EMBL/GenBank/DDBJ databases">
        <authorList>
            <person name="Berger JAMES D."/>
            <person name="Berger JAMES D."/>
        </authorList>
    </citation>
    <scope>NUCLEOTIDE SEQUENCE [LARGE SCALE GENOMIC DNA]</scope>
</reference>
<dbReference type="Pfam" id="PF01266">
    <property type="entry name" value="DAO"/>
    <property type="match status" value="1"/>
</dbReference>
<dbReference type="WBParaSite" id="TREG1_70930.1">
    <property type="protein sequence ID" value="TREG1_70930.1"/>
    <property type="gene ID" value="TREG1_70930"/>
</dbReference>
<proteinExistence type="predicted"/>
<dbReference type="GO" id="GO:0005739">
    <property type="term" value="C:mitochondrion"/>
    <property type="evidence" value="ECO:0007669"/>
    <property type="project" value="GOC"/>
</dbReference>
<dbReference type="Gene3D" id="3.50.50.60">
    <property type="entry name" value="FAD/NAD(P)-binding domain"/>
    <property type="match status" value="1"/>
</dbReference>
<reference evidence="6 7" key="2">
    <citation type="submission" date="2023-11" db="UniProtKB">
        <authorList>
            <consortium name="WormBaseParasite"/>
        </authorList>
    </citation>
    <scope>IDENTIFICATION</scope>
</reference>
<dbReference type="InterPro" id="IPR036188">
    <property type="entry name" value="FAD/NAD-bd_sf"/>
</dbReference>
<dbReference type="InterPro" id="IPR006076">
    <property type="entry name" value="FAD-dep_OxRdtase"/>
</dbReference>
<protein>
    <recommendedName>
        <fullName evidence="2">FAD-dependent oxidoreductase domain-containing protein 1</fullName>
    </recommendedName>
</protein>
<dbReference type="GO" id="GO:0016491">
    <property type="term" value="F:oxidoreductase activity"/>
    <property type="evidence" value="ECO:0007669"/>
    <property type="project" value="UniProtKB-KW"/>
</dbReference>
<keyword evidence="5" id="KW-1185">Reference proteome</keyword>
<evidence type="ECO:0000256" key="3">
    <source>
        <dbReference type="ARBA" id="ARBA00046185"/>
    </source>
</evidence>
<dbReference type="PANTHER" id="PTHR13847:SF287">
    <property type="entry name" value="FAD-DEPENDENT OXIDOREDUCTASE DOMAIN-CONTAINING PROTEIN 1"/>
    <property type="match status" value="1"/>
</dbReference>
<accession>A0AA85K9A9</accession>
<dbReference type="GO" id="GO:0032981">
    <property type="term" value="P:mitochondrial respiratory chain complex I assembly"/>
    <property type="evidence" value="ECO:0007669"/>
    <property type="project" value="TreeGrafter"/>
</dbReference>
<evidence type="ECO:0000259" key="4">
    <source>
        <dbReference type="Pfam" id="PF01266"/>
    </source>
</evidence>
<dbReference type="AlphaFoldDB" id="A0AA85K9A9"/>
<organism evidence="5 7">
    <name type="scientific">Trichobilharzia regenti</name>
    <name type="common">Nasal bird schistosome</name>
    <dbReference type="NCBI Taxonomy" id="157069"/>
    <lineage>
        <taxon>Eukaryota</taxon>
        <taxon>Metazoa</taxon>
        <taxon>Spiralia</taxon>
        <taxon>Lophotrochozoa</taxon>
        <taxon>Platyhelminthes</taxon>
        <taxon>Trematoda</taxon>
        <taxon>Digenea</taxon>
        <taxon>Strigeidida</taxon>
        <taxon>Schistosomatoidea</taxon>
        <taxon>Schistosomatidae</taxon>
        <taxon>Trichobilharzia</taxon>
    </lineage>
</organism>
<dbReference type="WBParaSite" id="TREG1_70930.2">
    <property type="protein sequence ID" value="TREG1_70930.2"/>
    <property type="gene ID" value="TREG1_70930"/>
</dbReference>
<sequence length="485" mass="55340">MLKTGLSQLNYAVSSRLVKSRKLSKFTRLPLTWSSSEVIYRENQVPRNTEILIVGGGIIGWATAFWIRQSSKHSVTVVEKDSTLANSATLLGLGSIRQQFSEPENIQMSLFSSHFLRNFKEHLAVEDHSYNIDIDFNPQGCLMLADAKNADSMKENHLLQLDLGAKVELLSKQDISTRWPWINTEDIEIGCYGYENEGWFDPSKLLKALKIKCHFMGVNYVVGEVIDFDASPYTLKYRFPDRPLRPSVMSRRLSSATISLPDGTRAYIGFHSVVNAAGPWAGRVAELAEIGSEHLPIRLPVEPRYRHVFVVRPKSVFNPEEKIYPLPGLDTPFIIDQNRLFIERRDLSGEFIVYSDHPKFDPIIEKQQNDLSCNSSANKEFFHEHIKPLLCKRIPGFKDVEVTSSWTAVCDYNTWDQNLILSFHPFHINMYLCNGSSGHGTQHAIAIGKATTELILFSRFKTLDLVRFSFDRFYFNEAVKESNCF</sequence>
<dbReference type="PANTHER" id="PTHR13847">
    <property type="entry name" value="SARCOSINE DEHYDROGENASE-RELATED"/>
    <property type="match status" value="1"/>
</dbReference>
<evidence type="ECO:0000256" key="2">
    <source>
        <dbReference type="ARBA" id="ARBA00039785"/>
    </source>
</evidence>
<dbReference type="SUPFAM" id="SSF51905">
    <property type="entry name" value="FAD/NAD(P)-binding domain"/>
    <property type="match status" value="1"/>
</dbReference>
<name>A0AA85K9A9_TRIRE</name>
<evidence type="ECO:0000313" key="7">
    <source>
        <dbReference type="WBParaSite" id="TREG1_70930.2"/>
    </source>
</evidence>
<feature type="domain" description="FAD dependent oxidoreductase" evidence="4">
    <location>
        <begin position="51"/>
        <end position="454"/>
    </location>
</feature>
<comment type="function">
    <text evidence="3">Required for the assembly of the mitochondrial membrane respiratory chain NADH dehydrogenase (Complex I). Involved in mid-late stages of complex I assembly.</text>
</comment>
<dbReference type="Gene3D" id="3.30.9.10">
    <property type="entry name" value="D-Amino Acid Oxidase, subunit A, domain 2"/>
    <property type="match status" value="1"/>
</dbReference>
<keyword evidence="1" id="KW-0560">Oxidoreductase</keyword>